<accession>A0A2S4UNZ8</accession>
<evidence type="ECO:0000256" key="1">
    <source>
        <dbReference type="SAM" id="MobiDB-lite"/>
    </source>
</evidence>
<evidence type="ECO:0000313" key="2">
    <source>
        <dbReference type="EMBL" id="POV99033.1"/>
    </source>
</evidence>
<organism evidence="2 3">
    <name type="scientific">Puccinia striiformis</name>
    <dbReference type="NCBI Taxonomy" id="27350"/>
    <lineage>
        <taxon>Eukaryota</taxon>
        <taxon>Fungi</taxon>
        <taxon>Dikarya</taxon>
        <taxon>Basidiomycota</taxon>
        <taxon>Pucciniomycotina</taxon>
        <taxon>Pucciniomycetes</taxon>
        <taxon>Pucciniales</taxon>
        <taxon>Pucciniaceae</taxon>
        <taxon>Puccinia</taxon>
    </lineage>
</organism>
<dbReference type="VEuPathDB" id="FungiDB:PSHT_02756"/>
<feature type="region of interest" description="Disordered" evidence="1">
    <location>
        <begin position="1"/>
        <end position="31"/>
    </location>
</feature>
<dbReference type="VEuPathDB" id="FungiDB:PSTT_14032"/>
<reference evidence="2" key="1">
    <citation type="submission" date="2017-12" db="EMBL/GenBank/DDBJ databases">
        <title>Gene loss provides genomic basis for host adaptation in cereal stripe rust fungi.</title>
        <authorList>
            <person name="Xia C."/>
        </authorList>
    </citation>
    <scope>NUCLEOTIDE SEQUENCE [LARGE SCALE GENOMIC DNA]</scope>
    <source>
        <strain evidence="2">93-210</strain>
    </source>
</reference>
<dbReference type="Proteomes" id="UP000239156">
    <property type="component" value="Unassembled WGS sequence"/>
</dbReference>
<keyword evidence="3" id="KW-1185">Reference proteome</keyword>
<feature type="non-terminal residue" evidence="2">
    <location>
        <position position="1"/>
    </location>
</feature>
<comment type="caution">
    <text evidence="2">The sequence shown here is derived from an EMBL/GenBank/DDBJ whole genome shotgun (WGS) entry which is preliminary data.</text>
</comment>
<evidence type="ECO:0000313" key="3">
    <source>
        <dbReference type="Proteomes" id="UP000239156"/>
    </source>
</evidence>
<gene>
    <name evidence="2" type="ORF">PSTT_14032</name>
</gene>
<protein>
    <submittedName>
        <fullName evidence="2">Uncharacterized protein</fullName>
    </submittedName>
</protein>
<feature type="non-terminal residue" evidence="2">
    <location>
        <position position="192"/>
    </location>
</feature>
<dbReference type="AlphaFoldDB" id="A0A2S4UNZ8"/>
<name>A0A2S4UNZ8_9BASI</name>
<sequence>ESTRIQNGKQDKPGPTLSNKTQDQINRKRDPDLQVADLSVHKNSTQITKRRIRISNPFEFPATTSKMRTREYPECRCIRAVWAHCWEPTELAVWRALDGYLSKIFYLNEFVALSSLRPSTAEVSPERSARGYGTFVPSNDLNAHVLSTKAQMREAPKPTGVLKMMKRVTHIFGGDEVEPYKRWLYVVSYYSE</sequence>
<dbReference type="EMBL" id="PKSL01000210">
    <property type="protein sequence ID" value="POV99033.1"/>
    <property type="molecule type" value="Genomic_DNA"/>
</dbReference>
<proteinExistence type="predicted"/>